<evidence type="ECO:0000313" key="2">
    <source>
        <dbReference type="EMBL" id="TGK06402.1"/>
    </source>
</evidence>
<gene>
    <name evidence="2" type="ORF">EHO60_15295</name>
</gene>
<dbReference type="OrthoDB" id="9765680at2"/>
<evidence type="ECO:0000259" key="1">
    <source>
        <dbReference type="Pfam" id="PF00668"/>
    </source>
</evidence>
<dbReference type="GO" id="GO:0005829">
    <property type="term" value="C:cytosol"/>
    <property type="evidence" value="ECO:0007669"/>
    <property type="project" value="TreeGrafter"/>
</dbReference>
<dbReference type="EMBL" id="RQET01000013">
    <property type="protein sequence ID" value="TGK06402.1"/>
    <property type="molecule type" value="Genomic_DNA"/>
</dbReference>
<dbReference type="SUPFAM" id="SSF52777">
    <property type="entry name" value="CoA-dependent acyltransferases"/>
    <property type="match status" value="2"/>
</dbReference>
<dbReference type="GO" id="GO:0043041">
    <property type="term" value="P:amino acid activation for nonribosomal peptide biosynthetic process"/>
    <property type="evidence" value="ECO:0007669"/>
    <property type="project" value="TreeGrafter"/>
</dbReference>
<evidence type="ECO:0000313" key="3">
    <source>
        <dbReference type="Proteomes" id="UP000298458"/>
    </source>
</evidence>
<dbReference type="InterPro" id="IPR001242">
    <property type="entry name" value="Condensation_dom"/>
</dbReference>
<dbReference type="Proteomes" id="UP000298458">
    <property type="component" value="Unassembled WGS sequence"/>
</dbReference>
<proteinExistence type="predicted"/>
<reference evidence="2" key="1">
    <citation type="journal article" date="2019" name="PLoS Negl. Trop. Dis.">
        <title>Revisiting the worldwide diversity of Leptospira species in the environment.</title>
        <authorList>
            <person name="Vincent A.T."/>
            <person name="Schiettekatte O."/>
            <person name="Bourhy P."/>
            <person name="Veyrier F.J."/>
            <person name="Picardeau M."/>
        </authorList>
    </citation>
    <scope>NUCLEOTIDE SEQUENCE [LARGE SCALE GENOMIC DNA]</scope>
    <source>
        <strain evidence="2">SSW15</strain>
    </source>
</reference>
<dbReference type="AlphaFoldDB" id="A0A4R9G4F9"/>
<keyword evidence="3" id="KW-1185">Reference proteome</keyword>
<feature type="domain" description="Condensation" evidence="1">
    <location>
        <begin position="23"/>
        <end position="445"/>
    </location>
</feature>
<dbReference type="GO" id="GO:0009239">
    <property type="term" value="P:enterobactin biosynthetic process"/>
    <property type="evidence" value="ECO:0007669"/>
    <property type="project" value="TreeGrafter"/>
</dbReference>
<name>A0A4R9G4F9_9LEPT</name>
<protein>
    <submittedName>
        <fullName evidence="2">Chromosome condensation protein</fullName>
    </submittedName>
</protein>
<dbReference type="GO" id="GO:0031177">
    <property type="term" value="F:phosphopantetheine binding"/>
    <property type="evidence" value="ECO:0007669"/>
    <property type="project" value="TreeGrafter"/>
</dbReference>
<dbReference type="GO" id="GO:0047527">
    <property type="term" value="F:2,3-dihydroxybenzoate-serine ligase activity"/>
    <property type="evidence" value="ECO:0007669"/>
    <property type="project" value="TreeGrafter"/>
</dbReference>
<dbReference type="PANTHER" id="PTHR45527">
    <property type="entry name" value="NONRIBOSOMAL PEPTIDE SYNTHETASE"/>
    <property type="match status" value="1"/>
</dbReference>
<comment type="caution">
    <text evidence="2">The sequence shown here is derived from an EMBL/GenBank/DDBJ whole genome shotgun (WGS) entry which is preliminary data.</text>
</comment>
<dbReference type="Gene3D" id="3.30.559.10">
    <property type="entry name" value="Chloramphenicol acetyltransferase-like domain"/>
    <property type="match status" value="1"/>
</dbReference>
<dbReference type="Pfam" id="PF00668">
    <property type="entry name" value="Condensation"/>
    <property type="match status" value="1"/>
</dbReference>
<dbReference type="GO" id="GO:0009366">
    <property type="term" value="C:enterobactin synthetase complex"/>
    <property type="evidence" value="ECO:0007669"/>
    <property type="project" value="TreeGrafter"/>
</dbReference>
<sequence>MGSHSESEIFRVFLGWRNFMKTRIFPASPNQIRHWRHACRFPESPALNMTVGLRMEGFLDLDTLRLAVVRTLERHDSLFAKPFWADGELYWESAALKDPDSILEIVRCEDKRTVLEEIRNEAKRPFRLEEEYPVRARIFPISEFENIIILNVHHISLDGWSVELLIREIATRYNNLFLGDPDTNPKKTTSFEGFSKYQSEFELTSHGISDSSYWKKELENAKTGVGFPPDIRESGFSSWPLGRMSWSFLTAELSDLTKEAAKVAGVTPFIFLVGAFARLLGLESAEDDVLVGVPFVNRLRPEDANLVGFVVNTLPLRFKLSERNDSEYIRNVSRTCGAAFLHQRLPYVNILRDLGPEYETSAKPVFRTMFILQGSQTARNQFLGLNCNQSWISTGGAKYEQTWTIEERNGAYTLDVEWNPELFSDEKIACLMESYGEILRNLANHFVSGKDGKEGAGAGKNLSWPELKDLADFFSGPIVLESDSNLDLKIRRHGG</sequence>
<dbReference type="InterPro" id="IPR023213">
    <property type="entry name" value="CAT-like_dom_sf"/>
</dbReference>
<dbReference type="Gene3D" id="3.30.559.30">
    <property type="entry name" value="Nonribosomal peptide synthetase, condensation domain"/>
    <property type="match status" value="1"/>
</dbReference>
<organism evidence="2 3">
    <name type="scientific">Leptospira fletcheri</name>
    <dbReference type="NCBI Taxonomy" id="2484981"/>
    <lineage>
        <taxon>Bacteria</taxon>
        <taxon>Pseudomonadati</taxon>
        <taxon>Spirochaetota</taxon>
        <taxon>Spirochaetia</taxon>
        <taxon>Leptospirales</taxon>
        <taxon>Leptospiraceae</taxon>
        <taxon>Leptospira</taxon>
    </lineage>
</organism>
<dbReference type="PANTHER" id="PTHR45527:SF1">
    <property type="entry name" value="FATTY ACID SYNTHASE"/>
    <property type="match status" value="1"/>
</dbReference>
<accession>A0A4R9G4F9</accession>